<dbReference type="Proteomes" id="UP000051515">
    <property type="component" value="Unassembled WGS sequence"/>
</dbReference>
<feature type="chain" id="PRO_5006406859" evidence="2">
    <location>
        <begin position="25"/>
        <end position="310"/>
    </location>
</feature>
<reference evidence="3 4" key="1">
    <citation type="journal article" date="2015" name="Genome Announc.">
        <title>Expanding the biotechnology potential of lactobacilli through comparative genomics of 213 strains and associated genera.</title>
        <authorList>
            <person name="Sun Z."/>
            <person name="Harris H.M."/>
            <person name="McCann A."/>
            <person name="Guo C."/>
            <person name="Argimon S."/>
            <person name="Zhang W."/>
            <person name="Yang X."/>
            <person name="Jeffery I.B."/>
            <person name="Cooney J.C."/>
            <person name="Kagawa T.F."/>
            <person name="Liu W."/>
            <person name="Song Y."/>
            <person name="Salvetti E."/>
            <person name="Wrobel A."/>
            <person name="Rasinkangas P."/>
            <person name="Parkhill J."/>
            <person name="Rea M.C."/>
            <person name="O'Sullivan O."/>
            <person name="Ritari J."/>
            <person name="Douillard F.P."/>
            <person name="Paul Ross R."/>
            <person name="Yang R."/>
            <person name="Briner A.E."/>
            <person name="Felis G.E."/>
            <person name="de Vos W.M."/>
            <person name="Barrangou R."/>
            <person name="Klaenhammer T.R."/>
            <person name="Caufield P.W."/>
            <person name="Cui Y."/>
            <person name="Zhang H."/>
            <person name="O'Toole P.W."/>
        </authorList>
    </citation>
    <scope>NUCLEOTIDE SEQUENCE [LARGE SCALE GENOMIC DNA]</scope>
    <source>
        <strain evidence="3 4">DSM 19674</strain>
    </source>
</reference>
<feature type="signal peptide" evidence="2">
    <location>
        <begin position="1"/>
        <end position="24"/>
    </location>
</feature>
<dbReference type="OrthoDB" id="7871381at2"/>
<dbReference type="PANTHER" id="PTHR31377">
    <property type="entry name" value="AGMATINE DEIMINASE-RELATED"/>
    <property type="match status" value="1"/>
</dbReference>
<organism evidence="3 4">
    <name type="scientific">Companilactobacillus bobalius DSM 19674</name>
    <dbReference type="NCBI Taxonomy" id="1423788"/>
    <lineage>
        <taxon>Bacteria</taxon>
        <taxon>Bacillati</taxon>
        <taxon>Bacillota</taxon>
        <taxon>Bacilli</taxon>
        <taxon>Lactobacillales</taxon>
        <taxon>Lactobacillaceae</taxon>
        <taxon>Companilactobacillus</taxon>
        <taxon>Companilactobacillus bobalius</taxon>
    </lineage>
</organism>
<evidence type="ECO:0000256" key="1">
    <source>
        <dbReference type="ARBA" id="ARBA00022801"/>
    </source>
</evidence>
<protein>
    <submittedName>
        <fullName evidence="3">Peptidyl-arginine deiminase</fullName>
    </submittedName>
</protein>
<sequence>MKKIIIATLTALLTILGTNNLVSAETIYTSMPDQNDDYYQPFYDSLKKFNYDFSRKMNKGDSFSVLKFYYPDIWLRDVAPVITTKMVKFKYSPSYLKKCDSRYLNNRFKKFLKGRYKYSQSSLVLDGGNVQWDGDQTVVLTKKVFQDNPDWTKTEITSELKDKLKVRRVVYISTEPGDVLGHSDGMVKFISPNKMFINDFSYEPGFLQKIERQIKKQIPEMKFIVLPSAYTSKGQYDSKIASAKGLYINMLETDHTIYFPMYGLKRDHSVLKMVQAQTNKPVVPVKVGNISVLGGSLHCLTWNVPNKFKN</sequence>
<dbReference type="PANTHER" id="PTHR31377:SF0">
    <property type="entry name" value="AGMATINE DEIMINASE-RELATED"/>
    <property type="match status" value="1"/>
</dbReference>
<dbReference type="AlphaFoldDB" id="A0A0R1KUG1"/>
<dbReference type="GO" id="GO:0004668">
    <property type="term" value="F:protein-arginine deiminase activity"/>
    <property type="evidence" value="ECO:0007669"/>
    <property type="project" value="InterPro"/>
</dbReference>
<keyword evidence="4" id="KW-1185">Reference proteome</keyword>
<dbReference type="RefSeq" id="WP_082604501.1">
    <property type="nucleotide sequence ID" value="NZ_AZDY01000036.1"/>
</dbReference>
<keyword evidence="1" id="KW-0378">Hydrolase</keyword>
<dbReference type="PATRIC" id="fig|1423788.3.peg.1557"/>
<evidence type="ECO:0000313" key="4">
    <source>
        <dbReference type="Proteomes" id="UP000051515"/>
    </source>
</evidence>
<gene>
    <name evidence="3" type="ORF">FC78_GL001511</name>
</gene>
<dbReference type="EMBL" id="AZDY01000036">
    <property type="protein sequence ID" value="KRK83554.1"/>
    <property type="molecule type" value="Genomic_DNA"/>
</dbReference>
<dbReference type="GO" id="GO:0009446">
    <property type="term" value="P:putrescine biosynthetic process"/>
    <property type="evidence" value="ECO:0007669"/>
    <property type="project" value="InterPro"/>
</dbReference>
<dbReference type="Gene3D" id="3.75.10.10">
    <property type="entry name" value="L-arginine/glycine Amidinotransferase, Chain A"/>
    <property type="match status" value="1"/>
</dbReference>
<dbReference type="STRING" id="1423788.FC78_GL001511"/>
<proteinExistence type="predicted"/>
<evidence type="ECO:0000313" key="3">
    <source>
        <dbReference type="EMBL" id="KRK83554.1"/>
    </source>
</evidence>
<evidence type="ECO:0000256" key="2">
    <source>
        <dbReference type="SAM" id="SignalP"/>
    </source>
</evidence>
<name>A0A0R1KUG1_9LACO</name>
<keyword evidence="2" id="KW-0732">Signal</keyword>
<dbReference type="SUPFAM" id="SSF55909">
    <property type="entry name" value="Pentein"/>
    <property type="match status" value="1"/>
</dbReference>
<comment type="caution">
    <text evidence="3">The sequence shown here is derived from an EMBL/GenBank/DDBJ whole genome shotgun (WGS) entry which is preliminary data.</text>
</comment>
<dbReference type="InterPro" id="IPR007466">
    <property type="entry name" value="Peptidyl-Arg-deiminase_porph"/>
</dbReference>
<accession>A0A0R1KUG1</accession>
<dbReference type="Pfam" id="PF04371">
    <property type="entry name" value="PAD_porph"/>
    <property type="match status" value="1"/>
</dbReference>